<sequence>MDICLIGKKPKHTIDYLIYHFPKEKLLFEDDLVWIPMEVEPKNASPRQIGL</sequence>
<name>A0A1I7E8A6_9BACT</name>
<dbReference type="AlphaFoldDB" id="A0A1I7E8A6"/>
<accession>A0A1I7E8A6</accession>
<evidence type="ECO:0000313" key="1">
    <source>
        <dbReference type="EMBL" id="SFU20206.1"/>
    </source>
</evidence>
<reference evidence="2" key="1">
    <citation type="submission" date="2016-10" db="EMBL/GenBank/DDBJ databases">
        <authorList>
            <person name="Varghese N."/>
            <person name="Submissions S."/>
        </authorList>
    </citation>
    <scope>NUCLEOTIDE SEQUENCE [LARGE SCALE GENOMIC DNA]</scope>
    <source>
        <strain evidence="2">DSM 23445</strain>
    </source>
</reference>
<dbReference type="Proteomes" id="UP000199673">
    <property type="component" value="Unassembled WGS sequence"/>
</dbReference>
<protein>
    <submittedName>
        <fullName evidence="1">Uncharacterized protein</fullName>
    </submittedName>
</protein>
<keyword evidence="2" id="KW-1185">Reference proteome</keyword>
<dbReference type="EMBL" id="FPBF01000012">
    <property type="protein sequence ID" value="SFU20206.1"/>
    <property type="molecule type" value="Genomic_DNA"/>
</dbReference>
<evidence type="ECO:0000313" key="2">
    <source>
        <dbReference type="Proteomes" id="UP000199673"/>
    </source>
</evidence>
<gene>
    <name evidence="1" type="ORF">SAMN04489724_0269</name>
</gene>
<proteinExistence type="predicted"/>
<organism evidence="1 2">
    <name type="scientific">Algoriphagus locisalis</name>
    <dbReference type="NCBI Taxonomy" id="305507"/>
    <lineage>
        <taxon>Bacteria</taxon>
        <taxon>Pseudomonadati</taxon>
        <taxon>Bacteroidota</taxon>
        <taxon>Cytophagia</taxon>
        <taxon>Cytophagales</taxon>
        <taxon>Cyclobacteriaceae</taxon>
        <taxon>Algoriphagus</taxon>
    </lineage>
</organism>